<dbReference type="OrthoDB" id="9784272at2"/>
<evidence type="ECO:0000256" key="2">
    <source>
        <dbReference type="ARBA" id="ARBA00023015"/>
    </source>
</evidence>
<dbReference type="Proteomes" id="UP000019151">
    <property type="component" value="Chromosome"/>
</dbReference>
<name>W0RF33_9BACT</name>
<sequence length="316" mass="34503">MRANPEPSDGDLVIAARAGDGAALGLLLARHRPRLLASALRLLGYRADAEDAVQETFLAALRHLDAVREPAAVGAWLHTVLRRACLQHRRRPDALRTDALVDVIDVVDASAGPDERLERADLRDWIWGALQRIPEPLRVAAMLRYFGSYDSYDELAAILGVPVGTVRSRLSEVRRKLSDALLAGRLDDGSRARWRARERCWLDAFDDIVRRGASDPFVSLLDPELLVAWSSGATARGRHHLAAEIESDIAAGVRLVAERALTTDGVTVVEGRFVNPPEDPTHCPPGIALVLFGGGGDDRASRVHLHLAPRAPRPDD</sequence>
<dbReference type="HOGENOM" id="CLU_852373_0_0_0"/>
<dbReference type="InterPro" id="IPR036388">
    <property type="entry name" value="WH-like_DNA-bd_sf"/>
</dbReference>
<dbReference type="NCBIfam" id="TIGR02937">
    <property type="entry name" value="sigma70-ECF"/>
    <property type="match status" value="1"/>
</dbReference>
<reference evidence="8 9" key="1">
    <citation type="journal article" date="2014" name="Genome Announc.">
        <title>Genome Sequence and Methylome of Soil Bacterium Gemmatirosa kalamazoonensis KBS708T, a Member of the Rarely Cultivated Gemmatimonadetes Phylum.</title>
        <authorList>
            <person name="Debruyn J.M."/>
            <person name="Radosevich M."/>
            <person name="Wommack K.E."/>
            <person name="Polson S.W."/>
            <person name="Hauser L.J."/>
            <person name="Fawaz M.N."/>
            <person name="Korlach J."/>
            <person name="Tsai Y.C."/>
        </authorList>
    </citation>
    <scope>NUCLEOTIDE SEQUENCE [LARGE SCALE GENOMIC DNA]</scope>
    <source>
        <strain evidence="8 9">KBS708</strain>
    </source>
</reference>
<keyword evidence="5" id="KW-0804">Transcription</keyword>
<dbReference type="eggNOG" id="COG1595">
    <property type="taxonomic scope" value="Bacteria"/>
</dbReference>
<dbReference type="Gene3D" id="1.10.1740.10">
    <property type="match status" value="1"/>
</dbReference>
<comment type="similarity">
    <text evidence="1">Belongs to the sigma-70 factor family. ECF subfamily.</text>
</comment>
<evidence type="ECO:0000259" key="6">
    <source>
        <dbReference type="Pfam" id="PF04542"/>
    </source>
</evidence>
<evidence type="ECO:0000259" key="7">
    <source>
        <dbReference type="Pfam" id="PF08281"/>
    </source>
</evidence>
<gene>
    <name evidence="8" type="ORF">J421_1869</name>
</gene>
<evidence type="ECO:0000256" key="3">
    <source>
        <dbReference type="ARBA" id="ARBA00023082"/>
    </source>
</evidence>
<dbReference type="GO" id="GO:0003677">
    <property type="term" value="F:DNA binding"/>
    <property type="evidence" value="ECO:0007669"/>
    <property type="project" value="UniProtKB-KW"/>
</dbReference>
<organism evidence="8 9">
    <name type="scientific">Gemmatirosa kalamazoonensis</name>
    <dbReference type="NCBI Taxonomy" id="861299"/>
    <lineage>
        <taxon>Bacteria</taxon>
        <taxon>Pseudomonadati</taxon>
        <taxon>Gemmatimonadota</taxon>
        <taxon>Gemmatimonadia</taxon>
        <taxon>Gemmatimonadales</taxon>
        <taxon>Gemmatimonadaceae</taxon>
        <taxon>Gemmatirosa</taxon>
    </lineage>
</organism>
<proteinExistence type="inferred from homology"/>
<evidence type="ECO:0000256" key="1">
    <source>
        <dbReference type="ARBA" id="ARBA00010641"/>
    </source>
</evidence>
<dbReference type="RefSeq" id="WP_025410906.1">
    <property type="nucleotide sequence ID" value="NZ_CP007128.1"/>
</dbReference>
<dbReference type="PANTHER" id="PTHR43133">
    <property type="entry name" value="RNA POLYMERASE ECF-TYPE SIGMA FACTO"/>
    <property type="match status" value="1"/>
</dbReference>
<evidence type="ECO:0000313" key="9">
    <source>
        <dbReference type="Proteomes" id="UP000019151"/>
    </source>
</evidence>
<dbReference type="InterPro" id="IPR013324">
    <property type="entry name" value="RNA_pol_sigma_r3/r4-like"/>
</dbReference>
<dbReference type="KEGG" id="gba:J421_1869"/>
<dbReference type="InParanoid" id="W0RF33"/>
<dbReference type="InterPro" id="IPR013249">
    <property type="entry name" value="RNA_pol_sigma70_r4_t2"/>
</dbReference>
<keyword evidence="4" id="KW-0238">DNA-binding</keyword>
<dbReference type="GO" id="GO:0006352">
    <property type="term" value="P:DNA-templated transcription initiation"/>
    <property type="evidence" value="ECO:0007669"/>
    <property type="project" value="InterPro"/>
</dbReference>
<keyword evidence="9" id="KW-1185">Reference proteome</keyword>
<protein>
    <submittedName>
        <fullName evidence="8">RNA polymerase sigma factor, sigma-70 family</fullName>
    </submittedName>
</protein>
<dbReference type="AlphaFoldDB" id="W0RF33"/>
<dbReference type="SUPFAM" id="SSF88946">
    <property type="entry name" value="Sigma2 domain of RNA polymerase sigma factors"/>
    <property type="match status" value="1"/>
</dbReference>
<accession>W0RF33</accession>
<dbReference type="Pfam" id="PF08281">
    <property type="entry name" value="Sigma70_r4_2"/>
    <property type="match status" value="1"/>
</dbReference>
<dbReference type="PANTHER" id="PTHR43133:SF8">
    <property type="entry name" value="RNA POLYMERASE SIGMA FACTOR HI_1459-RELATED"/>
    <property type="match status" value="1"/>
</dbReference>
<feature type="domain" description="RNA polymerase sigma factor 70 region 4 type 2" evidence="7">
    <location>
        <begin position="124"/>
        <end position="177"/>
    </location>
</feature>
<evidence type="ECO:0000256" key="4">
    <source>
        <dbReference type="ARBA" id="ARBA00023125"/>
    </source>
</evidence>
<dbReference type="InterPro" id="IPR014284">
    <property type="entry name" value="RNA_pol_sigma-70_dom"/>
</dbReference>
<dbReference type="InterPro" id="IPR013325">
    <property type="entry name" value="RNA_pol_sigma_r2"/>
</dbReference>
<dbReference type="STRING" id="861299.J421_1869"/>
<feature type="domain" description="RNA polymerase sigma-70 region 2" evidence="6">
    <location>
        <begin position="27"/>
        <end position="91"/>
    </location>
</feature>
<dbReference type="SUPFAM" id="SSF88659">
    <property type="entry name" value="Sigma3 and sigma4 domains of RNA polymerase sigma factors"/>
    <property type="match status" value="1"/>
</dbReference>
<evidence type="ECO:0000313" key="8">
    <source>
        <dbReference type="EMBL" id="AHG89406.1"/>
    </source>
</evidence>
<dbReference type="Gene3D" id="1.10.10.10">
    <property type="entry name" value="Winged helix-like DNA-binding domain superfamily/Winged helix DNA-binding domain"/>
    <property type="match status" value="1"/>
</dbReference>
<keyword evidence="2" id="KW-0805">Transcription regulation</keyword>
<evidence type="ECO:0000256" key="5">
    <source>
        <dbReference type="ARBA" id="ARBA00023163"/>
    </source>
</evidence>
<dbReference type="CDD" id="cd06171">
    <property type="entry name" value="Sigma70_r4"/>
    <property type="match status" value="1"/>
</dbReference>
<dbReference type="PATRIC" id="fig|861299.3.peg.1901"/>
<dbReference type="GO" id="GO:0016987">
    <property type="term" value="F:sigma factor activity"/>
    <property type="evidence" value="ECO:0007669"/>
    <property type="project" value="UniProtKB-KW"/>
</dbReference>
<dbReference type="InterPro" id="IPR039425">
    <property type="entry name" value="RNA_pol_sigma-70-like"/>
</dbReference>
<dbReference type="EMBL" id="CP007128">
    <property type="protein sequence ID" value="AHG89406.1"/>
    <property type="molecule type" value="Genomic_DNA"/>
</dbReference>
<dbReference type="InterPro" id="IPR007627">
    <property type="entry name" value="RNA_pol_sigma70_r2"/>
</dbReference>
<keyword evidence="3" id="KW-0731">Sigma factor</keyword>
<dbReference type="Pfam" id="PF04542">
    <property type="entry name" value="Sigma70_r2"/>
    <property type="match status" value="1"/>
</dbReference>